<proteinExistence type="predicted"/>
<accession>K5W987</accession>
<dbReference type="PANTHER" id="PTHR43439">
    <property type="entry name" value="PHENYLACETATE-COENZYME A LIGASE"/>
    <property type="match status" value="1"/>
</dbReference>
<dbReference type="InterPro" id="IPR051414">
    <property type="entry name" value="Adenylate-forming_Reductase"/>
</dbReference>
<protein>
    <recommendedName>
        <fullName evidence="4">Polyketide synthase-like phosphopantetheine-binding domain-containing protein</fullName>
    </recommendedName>
</protein>
<reference evidence="5 6" key="1">
    <citation type="journal article" date="2012" name="BMC Genomics">
        <title>Comparative genomics of the white-rot fungi, Phanerochaete carnosa and P. chrysosporium, to elucidate the genetic basis of the distinct wood types they colonize.</title>
        <authorList>
            <person name="Suzuki H."/>
            <person name="MacDonald J."/>
            <person name="Syed K."/>
            <person name="Salamov A."/>
            <person name="Hori C."/>
            <person name="Aerts A."/>
            <person name="Henrissat B."/>
            <person name="Wiebenga A."/>
            <person name="vanKuyk P.A."/>
            <person name="Barry K."/>
            <person name="Lindquist E."/>
            <person name="LaButti K."/>
            <person name="Lapidus A."/>
            <person name="Lucas S."/>
            <person name="Coutinho P."/>
            <person name="Gong Y."/>
            <person name="Samejima M."/>
            <person name="Mahadevan R."/>
            <person name="Abou-Zaid M."/>
            <person name="de Vries R.P."/>
            <person name="Igarashi K."/>
            <person name="Yadav J.S."/>
            <person name="Grigoriev I.V."/>
            <person name="Master E.R."/>
        </authorList>
    </citation>
    <scope>NUCLEOTIDE SEQUENCE [LARGE SCALE GENOMIC DNA]</scope>
    <source>
        <strain evidence="5 6">HHB-10118-sp</strain>
    </source>
</reference>
<dbReference type="OrthoDB" id="429813at2759"/>
<dbReference type="STRING" id="650164.K5W987"/>
<evidence type="ECO:0000256" key="1">
    <source>
        <dbReference type="ARBA" id="ARBA00022450"/>
    </source>
</evidence>
<gene>
    <name evidence="5" type="ORF">PHACADRAFT_246502</name>
</gene>
<keyword evidence="1" id="KW-0596">Phosphopantetheine</keyword>
<dbReference type="SUPFAM" id="SSF56801">
    <property type="entry name" value="Acetyl-CoA synthetase-like"/>
    <property type="match status" value="1"/>
</dbReference>
<dbReference type="KEGG" id="pco:PHACADRAFT_246502"/>
<dbReference type="InterPro" id="IPR042099">
    <property type="entry name" value="ANL_N_sf"/>
</dbReference>
<dbReference type="Proteomes" id="UP000008370">
    <property type="component" value="Unassembled WGS sequence"/>
</dbReference>
<evidence type="ECO:0000256" key="2">
    <source>
        <dbReference type="ARBA" id="ARBA00022553"/>
    </source>
</evidence>
<dbReference type="SUPFAM" id="SSF51735">
    <property type="entry name" value="NAD(P)-binding Rossmann-fold domains"/>
    <property type="match status" value="1"/>
</dbReference>
<evidence type="ECO:0000313" key="5">
    <source>
        <dbReference type="EMBL" id="EKM60508.1"/>
    </source>
</evidence>
<dbReference type="SMART" id="SM00823">
    <property type="entry name" value="PKS_PP"/>
    <property type="match status" value="1"/>
</dbReference>
<organism evidence="5 6">
    <name type="scientific">Phanerochaete carnosa (strain HHB-10118-sp)</name>
    <name type="common">White-rot fungus</name>
    <name type="synonym">Peniophora carnosa</name>
    <dbReference type="NCBI Taxonomy" id="650164"/>
    <lineage>
        <taxon>Eukaryota</taxon>
        <taxon>Fungi</taxon>
        <taxon>Dikarya</taxon>
        <taxon>Basidiomycota</taxon>
        <taxon>Agaricomycotina</taxon>
        <taxon>Agaricomycetes</taxon>
        <taxon>Polyporales</taxon>
        <taxon>Phanerochaetaceae</taxon>
        <taxon>Phanerochaete</taxon>
    </lineage>
</organism>
<dbReference type="HOGENOM" id="CLU_002220_1_0_1"/>
<keyword evidence="3" id="KW-0732">Signal</keyword>
<dbReference type="EMBL" id="JH930468">
    <property type="protein sequence ID" value="EKM60508.1"/>
    <property type="molecule type" value="Genomic_DNA"/>
</dbReference>
<dbReference type="InterPro" id="IPR036736">
    <property type="entry name" value="ACP-like_sf"/>
</dbReference>
<keyword evidence="6" id="KW-1185">Reference proteome</keyword>
<dbReference type="Pfam" id="PF00501">
    <property type="entry name" value="AMP-binding"/>
    <property type="match status" value="1"/>
</dbReference>
<keyword evidence="2" id="KW-0597">Phosphoprotein</keyword>
<dbReference type="InterPro" id="IPR013120">
    <property type="entry name" value="FAR_NAD-bd"/>
</dbReference>
<dbReference type="GO" id="GO:0031177">
    <property type="term" value="F:phosphopantetheine binding"/>
    <property type="evidence" value="ECO:0007669"/>
    <property type="project" value="InterPro"/>
</dbReference>
<evidence type="ECO:0000256" key="3">
    <source>
        <dbReference type="SAM" id="SignalP"/>
    </source>
</evidence>
<dbReference type="Gene3D" id="3.40.50.12780">
    <property type="entry name" value="N-terminal domain of ligase-like"/>
    <property type="match status" value="1"/>
</dbReference>
<dbReference type="InterPro" id="IPR036291">
    <property type="entry name" value="NAD(P)-bd_dom_sf"/>
</dbReference>
<dbReference type="GeneID" id="18913824"/>
<evidence type="ECO:0000313" key="6">
    <source>
        <dbReference type="Proteomes" id="UP000008370"/>
    </source>
</evidence>
<dbReference type="InterPro" id="IPR020806">
    <property type="entry name" value="PKS_PP-bd"/>
</dbReference>
<dbReference type="AlphaFoldDB" id="K5W987"/>
<evidence type="ECO:0000259" key="4">
    <source>
        <dbReference type="SMART" id="SM00823"/>
    </source>
</evidence>
<dbReference type="InParanoid" id="K5W987"/>
<sequence length="848" mass="91814">MGLPSFHAMGLLLQMINPLATGREVVVYTPQYPAPPVVPNTQNVYEVAKLAKCTGMVALPSFIEAWSHSSEIIEYLKTLNVLLFGGAQLAVSTGDKLVQMGVRLQSTYGGTEFANPSMAWGGVLVTIARPNPDWAWFCAPPDAPNIKWEPQGDGTYELIVYETDNYDLAVYNVPGERAYATSDLFEPHPTKPDLWKIVGRKDDVVILSTGEKIVPLSQEAYITSSPLVSGCVMFGREREQPGIFIEPQSSYAVNPNDMAALAAFRDKIWARVEEANAQAPGFAKIFKEMIVVTEPDKPLPRVAKGSIVRKQASVVYEKEIEQLYKMISASMSNEGIDPPRSWKAADLEPWLTGQAMSLVSHEQPVALAVDLFQQGFDSLSATFFRNHIIGALCASETLSIRQAAQSVSANLVFENPTIKQLADALAALVDPSASARVRNPVDEIQAMISKYTAGLHTARAGKATDVGTAPVVLLTGSTGNIGSHILAYLLAEPRVARVYALNRPSADPHERLASAFRERGLSEEALKSLRLVLLVGNATRERFGLEEAQYTEVMASVTHVIHNAWTVNFNLALQSFESQVAGVRKLVDIAAAAARPVRLLVTSSVGVANAWDSAKGPVPEQLLLNPENAAGTGYIASKYIVEHILSAAREKGVLATALRMGQACGPKETGAWGTTEWMPILVKSSIALGGLPALDGPVDWVPLDAIGKAYVDWVLAEDALPAFVNIVHPRPVVWDTVLNGLRRELGDSLPLMPVKDWVAKLEKYANSPSAEDLARIPALKIMSFFRSLAHPTASRDGAGAAGADGAMGVAFETAELLRSSHTMRRLQPVSEEHARAWVCFWKAKGFIA</sequence>
<feature type="domain" description="Polyketide synthase-like phosphopantetheine-binding" evidence="4">
    <location>
        <begin position="347"/>
        <end position="429"/>
    </location>
</feature>
<dbReference type="RefSeq" id="XP_007389963.1">
    <property type="nucleotide sequence ID" value="XM_007389901.1"/>
</dbReference>
<dbReference type="Pfam" id="PF23562">
    <property type="entry name" value="AMP-binding_C_3"/>
    <property type="match status" value="1"/>
</dbReference>
<dbReference type="InterPro" id="IPR000873">
    <property type="entry name" value="AMP-dep_synth/lig_dom"/>
</dbReference>
<feature type="chain" id="PRO_5003885429" description="Polyketide synthase-like phosphopantetheine-binding domain-containing protein" evidence="3">
    <location>
        <begin position="23"/>
        <end position="848"/>
    </location>
</feature>
<dbReference type="Pfam" id="PF07993">
    <property type="entry name" value="NAD_binding_4"/>
    <property type="match status" value="1"/>
</dbReference>
<dbReference type="Gene3D" id="3.40.50.720">
    <property type="entry name" value="NAD(P)-binding Rossmann-like Domain"/>
    <property type="match status" value="1"/>
</dbReference>
<feature type="signal peptide" evidence="3">
    <location>
        <begin position="1"/>
        <end position="22"/>
    </location>
</feature>
<dbReference type="Gene3D" id="1.10.1200.10">
    <property type="entry name" value="ACP-like"/>
    <property type="match status" value="1"/>
</dbReference>
<dbReference type="PANTHER" id="PTHR43439:SF2">
    <property type="entry name" value="ENZYME, PUTATIVE (JCVI)-RELATED"/>
    <property type="match status" value="1"/>
</dbReference>
<name>K5W987_PHACS</name>